<proteinExistence type="predicted"/>
<name>A0A9D9FY59_PROMR</name>
<sequence>MSSLRFLLIFIFSFSLSSNATPTIREHYSDNYLKLVELIFDKHNVDIMNRDFYEGYSMKFEDKCNAEVKLKTYSSLLNIFKVNICTNQSEIISERV</sequence>
<feature type="signal peptide" evidence="1">
    <location>
        <begin position="1"/>
        <end position="20"/>
    </location>
</feature>
<feature type="chain" id="PRO_5038585167" evidence="1">
    <location>
        <begin position="21"/>
        <end position="96"/>
    </location>
</feature>
<organism evidence="2 3">
    <name type="scientific">Prochlorococcus marinus CUG1433</name>
    <dbReference type="NCBI Taxonomy" id="2774506"/>
    <lineage>
        <taxon>Bacteria</taxon>
        <taxon>Bacillati</taxon>
        <taxon>Cyanobacteriota</taxon>
        <taxon>Cyanophyceae</taxon>
        <taxon>Synechococcales</taxon>
        <taxon>Prochlorococcaceae</taxon>
        <taxon>Prochlorococcus</taxon>
    </lineage>
</organism>
<dbReference type="EMBL" id="JAEPLN010000001">
    <property type="protein sequence ID" value="MBO6971191.1"/>
    <property type="molecule type" value="Genomic_DNA"/>
</dbReference>
<comment type="caution">
    <text evidence="2">The sequence shown here is derived from an EMBL/GenBank/DDBJ whole genome shotgun (WGS) entry which is preliminary data.</text>
</comment>
<evidence type="ECO:0000313" key="3">
    <source>
        <dbReference type="Proteomes" id="UP000668060"/>
    </source>
</evidence>
<keyword evidence="1" id="KW-0732">Signal</keyword>
<reference evidence="2" key="1">
    <citation type="journal article" date="2021" name="Front. Mar. Sci.">
        <title>Genomes of Diverse Isolates of Prochlorococcus High-Light-Adapted Clade II in the Western Pacific Ocean.</title>
        <authorList>
            <person name="Yan W."/>
            <person name="Feng X."/>
            <person name="Zhang W."/>
            <person name="Nawaz M.Z."/>
            <person name="Luo T."/>
            <person name="Zhang R."/>
            <person name="Jiao N."/>
        </authorList>
    </citation>
    <scope>NUCLEOTIDE SEQUENCE</scope>
    <source>
        <strain evidence="2">CUG1433</strain>
    </source>
</reference>
<dbReference type="AlphaFoldDB" id="A0A9D9FY59"/>
<dbReference type="Proteomes" id="UP000668060">
    <property type="component" value="Unassembled WGS sequence"/>
</dbReference>
<evidence type="ECO:0000313" key="2">
    <source>
        <dbReference type="EMBL" id="MBO6971191.1"/>
    </source>
</evidence>
<gene>
    <name evidence="2" type="ORF">JJ842_04600</name>
</gene>
<accession>A0A9D9FY59</accession>
<protein>
    <submittedName>
        <fullName evidence="2">Uncharacterized protein</fullName>
    </submittedName>
</protein>
<evidence type="ECO:0000256" key="1">
    <source>
        <dbReference type="SAM" id="SignalP"/>
    </source>
</evidence>